<keyword evidence="1" id="KW-0808">Transferase</keyword>
<dbReference type="Gene3D" id="1.10.530.10">
    <property type="match status" value="1"/>
</dbReference>
<dbReference type="Proteomes" id="UP000028630">
    <property type="component" value="Unassembled WGS sequence"/>
</dbReference>
<dbReference type="Gene3D" id="2.70.70.10">
    <property type="entry name" value="Glucose Permease (Domain IIA)"/>
    <property type="match status" value="1"/>
</dbReference>
<dbReference type="SUPFAM" id="SSF51261">
    <property type="entry name" value="Duplicated hybrid motif"/>
    <property type="match status" value="1"/>
</dbReference>
<dbReference type="SUPFAM" id="SSF53955">
    <property type="entry name" value="Lysozyme-like"/>
    <property type="match status" value="1"/>
</dbReference>
<protein>
    <submittedName>
        <fullName evidence="1">Putative kinase</fullName>
        <ecNumber evidence="1">2.7.1.50</ecNumber>
    </submittedName>
</protein>
<accession>A0A084ZTS5</accession>
<dbReference type="InterPro" id="IPR023346">
    <property type="entry name" value="Lysozyme-like_dom_sf"/>
</dbReference>
<reference evidence="2" key="1">
    <citation type="submission" date="2014-05" db="EMBL/GenBank/DDBJ databases">
        <title>ATOL: Assembling a taxonomically balanced genome-scale reconstruction of the evolutionary history of the Enterobacteriaceae.</title>
        <authorList>
            <person name="Plunkett G. III"/>
            <person name="Neeno-Eckwall E.C."/>
            <person name="Glasner J.D."/>
            <person name="Perna N.T."/>
        </authorList>
    </citation>
    <scope>NUCLEOTIDE SEQUENCE [LARGE SCALE GENOMIC DNA]</scope>
    <source>
        <strain evidence="2">ATCC 49490</strain>
    </source>
</reference>
<comment type="caution">
    <text evidence="1">The sequence shown here is derived from an EMBL/GenBank/DDBJ whole genome shotgun (WGS) entry which is preliminary data.</text>
</comment>
<dbReference type="GO" id="GO:0004417">
    <property type="term" value="F:hydroxyethylthiazole kinase activity"/>
    <property type="evidence" value="ECO:0007669"/>
    <property type="project" value="UniProtKB-EC"/>
</dbReference>
<dbReference type="RefSeq" id="WP_038160494.1">
    <property type="nucleotide sequence ID" value="NZ_JMTB01000108.1"/>
</dbReference>
<dbReference type="EC" id="2.7.1.50" evidence="1"/>
<dbReference type="CDD" id="cd12797">
    <property type="entry name" value="M23_peptidase"/>
    <property type="match status" value="1"/>
</dbReference>
<dbReference type="eggNOG" id="COG0739">
    <property type="taxonomic scope" value="Bacteria"/>
</dbReference>
<evidence type="ECO:0000313" key="2">
    <source>
        <dbReference type="Proteomes" id="UP000028630"/>
    </source>
</evidence>
<evidence type="ECO:0000313" key="1">
    <source>
        <dbReference type="EMBL" id="KFC00870.1"/>
    </source>
</evidence>
<sequence length="687" mass="77458">MIISPPLLRERSDTESDADWVNRMMAADPQRSFPVNRGQSWHGGLHLTGNGSDPVRCIADGKVISLRQPDTGKRHVPPLNYNGTTDNGYVLLKHETETGSGDDGQIVYYSLYMHLNSIDENVSVGKTLYRKSPAGIAGMVDGQSGYHFQIFCDDENIRKIMGRTTPETDLTKDGRTDVVYGDIHFYLPAGTTVYESMPEDNSLVNNSPLKKTGEPLFVTMSFDRGNCTMVTRQNSATGIYPEVGEPLVNEDGEDYEYNLYASALKFYPDSPSAGYEMLRFGRVINTDYETLVPADAPLWRTVNTPQGKGIVNLGARDIRVYSDGDFPHWTGWHLVDDDTDTNSQCNSPTVLCAGSRDVSRMICHFPLEWDSATVDSRFEWLKSPNEVLSKPMTECDWNLLTAHGKVLCLAENPLPAGRVWHFDPRQFITHFRKCGWLSYEELSQIYPDSIYPSSLTKIDISPKEIKDKYKLSVNQSIRKYLINTPSRKSHFFAQGAVESYCMASMMEGSAIFGINPRHASFASEANGYYNPPVGGYLDYLNGRLGNVENGDGPKFRGRGFKQVTGRLNYSKYWVYRGWVNISTYPMTYTNFIRPWWGRVVRLEFAPKIENPEVLSVEPYCSLDASAWYWSGGSASAGYRSINKVIVEGDLTFVHSRKITYAINGGYSMARERWEHTVRIYKVVGDNI</sequence>
<dbReference type="EMBL" id="JMTB01000108">
    <property type="protein sequence ID" value="KFC00870.1"/>
    <property type="molecule type" value="Genomic_DNA"/>
</dbReference>
<keyword evidence="2" id="KW-1185">Reference proteome</keyword>
<dbReference type="OrthoDB" id="6444570at2"/>
<keyword evidence="1" id="KW-0418">Kinase</keyword>
<name>A0A084ZTS5_9ENTR</name>
<dbReference type="AlphaFoldDB" id="A0A084ZTS5"/>
<dbReference type="InterPro" id="IPR011055">
    <property type="entry name" value="Dup_hybrid_motif"/>
</dbReference>
<gene>
    <name evidence="1" type="ORF">GTGU_03715</name>
</gene>
<organism evidence="1 2">
    <name type="scientific">Trabulsiella guamensis ATCC 49490</name>
    <dbReference type="NCBI Taxonomy" id="1005994"/>
    <lineage>
        <taxon>Bacteria</taxon>
        <taxon>Pseudomonadati</taxon>
        <taxon>Pseudomonadota</taxon>
        <taxon>Gammaproteobacteria</taxon>
        <taxon>Enterobacterales</taxon>
        <taxon>Enterobacteriaceae</taxon>
        <taxon>Trabulsiella</taxon>
    </lineage>
</organism>
<proteinExistence type="predicted"/>